<gene>
    <name evidence="7" type="ORF">IV67_GL001510</name>
</gene>
<evidence type="ECO:0000256" key="3">
    <source>
        <dbReference type="ARBA" id="ARBA00023172"/>
    </source>
</evidence>
<dbReference type="RefSeq" id="WP_057786518.1">
    <property type="nucleotide sequence ID" value="NZ_JQCD01000018.1"/>
</dbReference>
<proteinExistence type="inferred from homology"/>
<comment type="caution">
    <text evidence="7">The sequence shown here is derived from an EMBL/GenBank/DDBJ whole genome shotgun (WGS) entry which is preliminary data.</text>
</comment>
<dbReference type="AlphaFoldDB" id="A0A0R2JJM4"/>
<dbReference type="STRING" id="1620.IV67_GL001510"/>
<dbReference type="Proteomes" id="UP000051673">
    <property type="component" value="Unassembled WGS sequence"/>
</dbReference>
<feature type="domain" description="Tyr recombinase" evidence="5">
    <location>
        <begin position="162"/>
        <end position="352"/>
    </location>
</feature>
<dbReference type="GO" id="GO:0003677">
    <property type="term" value="F:DNA binding"/>
    <property type="evidence" value="ECO:0007669"/>
    <property type="project" value="UniProtKB-UniRule"/>
</dbReference>
<accession>A0A0R2JJM4</accession>
<dbReference type="PROSITE" id="PS51900">
    <property type="entry name" value="CB"/>
    <property type="match status" value="1"/>
</dbReference>
<evidence type="ECO:0000313" key="8">
    <source>
        <dbReference type="Proteomes" id="UP000051673"/>
    </source>
</evidence>
<feature type="domain" description="Core-binding (CB)" evidence="6">
    <location>
        <begin position="59"/>
        <end position="139"/>
    </location>
</feature>
<dbReference type="GO" id="GO:0006310">
    <property type="term" value="P:DNA recombination"/>
    <property type="evidence" value="ECO:0007669"/>
    <property type="project" value="UniProtKB-KW"/>
</dbReference>
<dbReference type="Gene3D" id="1.10.150.130">
    <property type="match status" value="1"/>
</dbReference>
<dbReference type="PANTHER" id="PTHR30349">
    <property type="entry name" value="PHAGE INTEGRASE-RELATED"/>
    <property type="match status" value="1"/>
</dbReference>
<dbReference type="PANTHER" id="PTHR30349:SF64">
    <property type="entry name" value="PROPHAGE INTEGRASE INTD-RELATED"/>
    <property type="match status" value="1"/>
</dbReference>
<evidence type="ECO:0000259" key="6">
    <source>
        <dbReference type="PROSITE" id="PS51900"/>
    </source>
</evidence>
<reference evidence="7 8" key="1">
    <citation type="journal article" date="2015" name="Genome Announc.">
        <title>Expanding the biotechnology potential of lactobacilli through comparative genomics of 213 strains and associated genera.</title>
        <authorList>
            <person name="Sun Z."/>
            <person name="Harris H.M."/>
            <person name="McCann A."/>
            <person name="Guo C."/>
            <person name="Argimon S."/>
            <person name="Zhang W."/>
            <person name="Yang X."/>
            <person name="Jeffery I.B."/>
            <person name="Cooney J.C."/>
            <person name="Kagawa T.F."/>
            <person name="Liu W."/>
            <person name="Song Y."/>
            <person name="Salvetti E."/>
            <person name="Wrobel A."/>
            <person name="Rasinkangas P."/>
            <person name="Parkhill J."/>
            <person name="Rea M.C."/>
            <person name="O'Sullivan O."/>
            <person name="Ritari J."/>
            <person name="Douillard F.P."/>
            <person name="Paul Ross R."/>
            <person name="Yang R."/>
            <person name="Briner A.E."/>
            <person name="Felis G.E."/>
            <person name="de Vos W.M."/>
            <person name="Barrangou R."/>
            <person name="Klaenhammer T.R."/>
            <person name="Caufield P.W."/>
            <person name="Cui Y."/>
            <person name="Zhang H."/>
            <person name="O'Toole P.W."/>
        </authorList>
    </citation>
    <scope>NUCLEOTIDE SEQUENCE [LARGE SCALE GENOMIC DNA]</scope>
    <source>
        <strain evidence="7 8">DSM 20014</strain>
    </source>
</reference>
<dbReference type="OrthoDB" id="9803188at2"/>
<dbReference type="PROSITE" id="PS51898">
    <property type="entry name" value="TYR_RECOMBINASE"/>
    <property type="match status" value="1"/>
</dbReference>
<dbReference type="InterPro" id="IPR050090">
    <property type="entry name" value="Tyrosine_recombinase_XerCD"/>
</dbReference>
<evidence type="ECO:0000259" key="5">
    <source>
        <dbReference type="PROSITE" id="PS51898"/>
    </source>
</evidence>
<keyword evidence="2 4" id="KW-0238">DNA-binding</keyword>
<protein>
    <submittedName>
        <fullName evidence="7">Integrase</fullName>
    </submittedName>
</protein>
<dbReference type="InterPro" id="IPR044068">
    <property type="entry name" value="CB"/>
</dbReference>
<evidence type="ECO:0000256" key="4">
    <source>
        <dbReference type="PROSITE-ProRule" id="PRU01248"/>
    </source>
</evidence>
<dbReference type="GO" id="GO:0015074">
    <property type="term" value="P:DNA integration"/>
    <property type="evidence" value="ECO:0007669"/>
    <property type="project" value="InterPro"/>
</dbReference>
<sequence length="361" mass="41207">MASISKVGSTYKVRVSIRDGDNYRRKTKSGFKTKSAAKAWAIEQESLKNTSGLSIGADQLFSNYFEAWYKLYKTDITEASLKWYRHTHRLLVEYLPNVTLEKLSRPILQDFFNQLGTKNAYSTNQKVRMYIRSSLQNAIYDGLIYRDATQGVVITGKDGKSKDLKFLETKQMADVIQLIQSIPIAERTISDEMILTGLYTGARYQEIAALTLSDIKPGLISINKAWEQFEKKIKETKTKTSNRIVDVPVQFTNELMDWGKSSNKHSFIFSKNGKTPVTSAAPNKRLHEILREINSPKQISFHGLRHTHASWLLSQGVDTQYVSERLGHSSVTITLEVYTHLLQNKRETESQKSVNLLKKLE</sequence>
<dbReference type="CDD" id="cd01189">
    <property type="entry name" value="INT_ICEBs1_C_like"/>
    <property type="match status" value="1"/>
</dbReference>
<dbReference type="Pfam" id="PF00589">
    <property type="entry name" value="Phage_integrase"/>
    <property type="match status" value="1"/>
</dbReference>
<dbReference type="InterPro" id="IPR013762">
    <property type="entry name" value="Integrase-like_cat_sf"/>
</dbReference>
<organism evidence="7 8">
    <name type="scientific">Weissella minor</name>
    <dbReference type="NCBI Taxonomy" id="1620"/>
    <lineage>
        <taxon>Bacteria</taxon>
        <taxon>Bacillati</taxon>
        <taxon>Bacillota</taxon>
        <taxon>Bacilli</taxon>
        <taxon>Lactobacillales</taxon>
        <taxon>Lactobacillaceae</taxon>
        <taxon>Weissella</taxon>
    </lineage>
</organism>
<name>A0A0R2JJM4_9LACO</name>
<dbReference type="SUPFAM" id="SSF56349">
    <property type="entry name" value="DNA breaking-rejoining enzymes"/>
    <property type="match status" value="1"/>
</dbReference>
<keyword evidence="8" id="KW-1185">Reference proteome</keyword>
<dbReference type="Pfam" id="PF14657">
    <property type="entry name" value="Arm-DNA-bind_4"/>
    <property type="match status" value="1"/>
</dbReference>
<dbReference type="Gene3D" id="1.10.443.10">
    <property type="entry name" value="Intergrase catalytic core"/>
    <property type="match status" value="1"/>
</dbReference>
<dbReference type="InterPro" id="IPR010998">
    <property type="entry name" value="Integrase_recombinase_N"/>
</dbReference>
<comment type="similarity">
    <text evidence="1">Belongs to the 'phage' integrase family.</text>
</comment>
<evidence type="ECO:0000313" key="7">
    <source>
        <dbReference type="EMBL" id="KRN77459.1"/>
    </source>
</evidence>
<dbReference type="InterPro" id="IPR028259">
    <property type="entry name" value="AP2-like_int_N"/>
</dbReference>
<dbReference type="EMBL" id="JQCD01000018">
    <property type="protein sequence ID" value="KRN77459.1"/>
    <property type="molecule type" value="Genomic_DNA"/>
</dbReference>
<dbReference type="InterPro" id="IPR011010">
    <property type="entry name" value="DNA_brk_join_enz"/>
</dbReference>
<evidence type="ECO:0000256" key="1">
    <source>
        <dbReference type="ARBA" id="ARBA00008857"/>
    </source>
</evidence>
<keyword evidence="3" id="KW-0233">DNA recombination</keyword>
<dbReference type="InterPro" id="IPR002104">
    <property type="entry name" value="Integrase_catalytic"/>
</dbReference>
<dbReference type="PATRIC" id="fig|1620.3.peg.1540"/>
<evidence type="ECO:0000256" key="2">
    <source>
        <dbReference type="ARBA" id="ARBA00023125"/>
    </source>
</evidence>